<sequence>MTPSDDASLLVCAQTAALLTGKTDRTIINWLESGAIKGKTVPAGHLPRGQTWKIDLSSMAEHIPTELTGEFMESVQKAEAGDARETTNVATYFSMSGADKIAVSWFELAAKRGDADAMNWLWDSYYHGYGVEPDFAVAIQWLGKAAKQGSMMAQSTVESLRKIDAVLREQQKDEHHDILEDIKRLANMNHIPSQGRPRGVQ</sequence>
<reference evidence="1 2" key="1">
    <citation type="journal article" date="2018" name="Microbiol. Resour. Announc.">
        <title>Complete Genome Sequence of Acidithiobacillus ferridurans JCM 18981.</title>
        <authorList>
            <person name="Miyauchi T."/>
            <person name="Kouzuma A."/>
            <person name="Abe T."/>
            <person name="Watanabe K."/>
        </authorList>
    </citation>
    <scope>NUCLEOTIDE SEQUENCE [LARGE SCALE GENOMIC DNA]</scope>
    <source>
        <strain evidence="2">ATCC 33020 / DSM 29468 / JCM 18981 / 11Fe</strain>
    </source>
</reference>
<dbReference type="SUPFAM" id="SSF81901">
    <property type="entry name" value="HCP-like"/>
    <property type="match status" value="1"/>
</dbReference>
<organism evidence="1 2">
    <name type="scientific">Acidithiobacillus ferridurans</name>
    <dbReference type="NCBI Taxonomy" id="1232575"/>
    <lineage>
        <taxon>Bacteria</taxon>
        <taxon>Pseudomonadati</taxon>
        <taxon>Pseudomonadota</taxon>
        <taxon>Acidithiobacillia</taxon>
        <taxon>Acidithiobacillales</taxon>
        <taxon>Acidithiobacillaceae</taxon>
        <taxon>Acidithiobacillus</taxon>
    </lineage>
</organism>
<dbReference type="EMBL" id="AP018795">
    <property type="protein sequence ID" value="BBF63973.1"/>
    <property type="molecule type" value="Genomic_DNA"/>
</dbReference>
<dbReference type="InterPro" id="IPR006597">
    <property type="entry name" value="Sel1-like"/>
</dbReference>
<accession>A0A2Z6IJN8</accession>
<evidence type="ECO:0000313" key="2">
    <source>
        <dbReference type="Proteomes" id="UP000280188"/>
    </source>
</evidence>
<name>A0A2Z6IJN8_ACIFI</name>
<dbReference type="Gene3D" id="1.25.40.10">
    <property type="entry name" value="Tetratricopeptide repeat domain"/>
    <property type="match status" value="1"/>
</dbReference>
<dbReference type="PANTHER" id="PTHR11102:SF160">
    <property type="entry name" value="ERAD-ASSOCIATED E3 UBIQUITIN-PROTEIN LIGASE COMPONENT HRD3"/>
    <property type="match status" value="1"/>
</dbReference>
<protein>
    <submittedName>
        <fullName evidence="1">Uncharacterized protein</fullName>
    </submittedName>
</protein>
<dbReference type="InterPro" id="IPR050767">
    <property type="entry name" value="Sel1_AlgK"/>
</dbReference>
<keyword evidence="2" id="KW-1185">Reference proteome</keyword>
<gene>
    <name evidence="1" type="ORF">AFERRID_01910</name>
</gene>
<dbReference type="KEGG" id="afj:AFERRID_01910"/>
<dbReference type="InterPro" id="IPR011990">
    <property type="entry name" value="TPR-like_helical_dom_sf"/>
</dbReference>
<dbReference type="Pfam" id="PF08238">
    <property type="entry name" value="Sel1"/>
    <property type="match status" value="2"/>
</dbReference>
<dbReference type="PANTHER" id="PTHR11102">
    <property type="entry name" value="SEL-1-LIKE PROTEIN"/>
    <property type="match status" value="1"/>
</dbReference>
<dbReference type="SMART" id="SM00671">
    <property type="entry name" value="SEL1"/>
    <property type="match status" value="1"/>
</dbReference>
<dbReference type="AlphaFoldDB" id="A0A2Z6IJN8"/>
<dbReference type="Proteomes" id="UP000280188">
    <property type="component" value="Chromosome"/>
</dbReference>
<dbReference type="RefSeq" id="WP_126604197.1">
    <property type="nucleotide sequence ID" value="NZ_AP018795.1"/>
</dbReference>
<proteinExistence type="predicted"/>
<evidence type="ECO:0000313" key="1">
    <source>
        <dbReference type="EMBL" id="BBF63973.1"/>
    </source>
</evidence>